<keyword evidence="1" id="KW-0812">Transmembrane</keyword>
<name>A0AB37W441_9PLEO</name>
<proteinExistence type="predicted"/>
<dbReference type="InterPro" id="IPR046486">
    <property type="entry name" value="DUF6579"/>
</dbReference>
<gene>
    <name evidence="2" type="ORF">AA0115_g10463</name>
</gene>
<keyword evidence="1" id="KW-0472">Membrane</keyword>
<accession>A0AB37W441</accession>
<evidence type="ECO:0000313" key="2">
    <source>
        <dbReference type="EMBL" id="RYN20063.1"/>
    </source>
</evidence>
<dbReference type="Pfam" id="PF20219">
    <property type="entry name" value="DUF6579"/>
    <property type="match status" value="1"/>
</dbReference>
<feature type="transmembrane region" description="Helical" evidence="1">
    <location>
        <begin position="226"/>
        <end position="245"/>
    </location>
</feature>
<comment type="caution">
    <text evidence="2">The sequence shown here is derived from an EMBL/GenBank/DDBJ whole genome shotgun (WGS) entry which is preliminary data.</text>
</comment>
<keyword evidence="1" id="KW-1133">Transmembrane helix</keyword>
<sequence>MGAELSTVVATEAVKSIAGKVFAADQVMKDIGVSTKFIAKAVDTMANLAYQEKFPDHVIHMFEDEVRNTSKCDPAGSHYFAMYHPGSESFAAIQNRLQGRMEFIGCFNDLNELGMSLLHTRQSVGPNAVLHVLLPSAHKYRIDEAIHVPPAILPLRISGQTHSDGNPYVYAKLDVTGDFECRGLGIILRDRERLAAYSAGAVAGASAGSAVVFVSGALLFTPVAPLALVGVLATPFAAYFTGKACKEDVKSDIRMKKKVGKDWLE</sequence>
<evidence type="ECO:0000256" key="1">
    <source>
        <dbReference type="SAM" id="Phobius"/>
    </source>
</evidence>
<dbReference type="EMBL" id="PDXB01000039">
    <property type="protein sequence ID" value="RYN20063.1"/>
    <property type="molecule type" value="Genomic_DNA"/>
</dbReference>
<reference evidence="2" key="2">
    <citation type="journal article" date="2019" name="bioRxiv">
        <title>Genomics, evolutionary history and diagnostics of the Alternaria alternata species group including apple and Asian pear pathotypes.</title>
        <authorList>
            <person name="Armitage A.D."/>
            <person name="Cockerton H.M."/>
            <person name="Sreenivasaprasad S."/>
            <person name="Woodhall J.W."/>
            <person name="Lane C.R."/>
            <person name="Harrison R.J."/>
            <person name="Clarkson J.P."/>
        </authorList>
    </citation>
    <scope>NUCLEOTIDE SEQUENCE</scope>
    <source>
        <strain evidence="2">FERA 1164</strain>
    </source>
</reference>
<evidence type="ECO:0000313" key="3">
    <source>
        <dbReference type="Proteomes" id="UP000292340"/>
    </source>
</evidence>
<dbReference type="Proteomes" id="UP000292340">
    <property type="component" value="Unassembled WGS sequence"/>
</dbReference>
<organism evidence="2 3">
    <name type="scientific">Alternaria tenuissima</name>
    <dbReference type="NCBI Taxonomy" id="119927"/>
    <lineage>
        <taxon>Eukaryota</taxon>
        <taxon>Fungi</taxon>
        <taxon>Dikarya</taxon>
        <taxon>Ascomycota</taxon>
        <taxon>Pezizomycotina</taxon>
        <taxon>Dothideomycetes</taxon>
        <taxon>Pleosporomycetidae</taxon>
        <taxon>Pleosporales</taxon>
        <taxon>Pleosporineae</taxon>
        <taxon>Pleosporaceae</taxon>
        <taxon>Alternaria</taxon>
        <taxon>Alternaria sect. Alternaria</taxon>
        <taxon>Alternaria alternata complex</taxon>
    </lineage>
</organism>
<reference evidence="2" key="1">
    <citation type="submission" date="2017-10" db="EMBL/GenBank/DDBJ databases">
        <authorList>
            <person name="Armitage A.D."/>
            <person name="Barbara D.J."/>
            <person name="Woodhall J.W."/>
            <person name="Sreenivasaprasad S."/>
            <person name="Lane C.R."/>
            <person name="Clarkson J.P."/>
            <person name="Harrison R.J."/>
        </authorList>
    </citation>
    <scope>NUCLEOTIDE SEQUENCE</scope>
    <source>
        <strain evidence="2">FERA 1164</strain>
    </source>
</reference>
<dbReference type="AlphaFoldDB" id="A0AB37W441"/>
<protein>
    <submittedName>
        <fullName evidence="2">Uncharacterized protein</fullName>
    </submittedName>
</protein>
<feature type="transmembrane region" description="Helical" evidence="1">
    <location>
        <begin position="194"/>
        <end position="220"/>
    </location>
</feature>